<gene>
    <name evidence="1" type="ORF">Scaly_0659700</name>
</gene>
<sequence length="196" mass="22905">MGGHQSKNPSPPLPDARRNVLQEVFHTPLASLPIPRRRHARTQINTRWMLWIPYRDLDISQQSITSWIFLAHHETRCTRAGEQMHEMPKACLPHTPTCRTPQYHVITVSFLLIGDGHSRTVPTYDWAKKIPPSCHRLLHEMVEAEPLARITEGEVMKFIWKNIICRFRLPREIISDNGRQFQGRRIQDWCAGLHIK</sequence>
<evidence type="ECO:0000313" key="1">
    <source>
        <dbReference type="EMBL" id="KAL0383724.1"/>
    </source>
</evidence>
<reference evidence="1" key="1">
    <citation type="submission" date="2020-06" db="EMBL/GenBank/DDBJ databases">
        <authorList>
            <person name="Li T."/>
            <person name="Hu X."/>
            <person name="Zhang T."/>
            <person name="Song X."/>
            <person name="Zhang H."/>
            <person name="Dai N."/>
            <person name="Sheng W."/>
            <person name="Hou X."/>
            <person name="Wei L."/>
        </authorList>
    </citation>
    <scope>NUCLEOTIDE SEQUENCE</scope>
    <source>
        <strain evidence="1">KEN8</strain>
        <tissue evidence="1">Leaf</tissue>
    </source>
</reference>
<comment type="caution">
    <text evidence="1">The sequence shown here is derived from an EMBL/GenBank/DDBJ whole genome shotgun (WGS) entry which is preliminary data.</text>
</comment>
<proteinExistence type="predicted"/>
<name>A0AAW2RUG0_9LAMI</name>
<dbReference type="EMBL" id="JACGWM010000003">
    <property type="protein sequence ID" value="KAL0383724.1"/>
    <property type="molecule type" value="Genomic_DNA"/>
</dbReference>
<dbReference type="AlphaFoldDB" id="A0AAW2RUG0"/>
<organism evidence="1">
    <name type="scientific">Sesamum calycinum</name>
    <dbReference type="NCBI Taxonomy" id="2727403"/>
    <lineage>
        <taxon>Eukaryota</taxon>
        <taxon>Viridiplantae</taxon>
        <taxon>Streptophyta</taxon>
        <taxon>Embryophyta</taxon>
        <taxon>Tracheophyta</taxon>
        <taxon>Spermatophyta</taxon>
        <taxon>Magnoliopsida</taxon>
        <taxon>eudicotyledons</taxon>
        <taxon>Gunneridae</taxon>
        <taxon>Pentapetalae</taxon>
        <taxon>asterids</taxon>
        <taxon>lamiids</taxon>
        <taxon>Lamiales</taxon>
        <taxon>Pedaliaceae</taxon>
        <taxon>Sesamum</taxon>
    </lineage>
</organism>
<protein>
    <recommendedName>
        <fullName evidence="2">Integrase catalytic domain-containing protein</fullName>
    </recommendedName>
</protein>
<evidence type="ECO:0008006" key="2">
    <source>
        <dbReference type="Google" id="ProtNLM"/>
    </source>
</evidence>
<dbReference type="InterPro" id="IPR012337">
    <property type="entry name" value="RNaseH-like_sf"/>
</dbReference>
<reference evidence="1" key="2">
    <citation type="journal article" date="2024" name="Plant">
        <title>Genomic evolution and insights into agronomic trait innovations of Sesamum species.</title>
        <authorList>
            <person name="Miao H."/>
            <person name="Wang L."/>
            <person name="Qu L."/>
            <person name="Liu H."/>
            <person name="Sun Y."/>
            <person name="Le M."/>
            <person name="Wang Q."/>
            <person name="Wei S."/>
            <person name="Zheng Y."/>
            <person name="Lin W."/>
            <person name="Duan Y."/>
            <person name="Cao H."/>
            <person name="Xiong S."/>
            <person name="Wang X."/>
            <person name="Wei L."/>
            <person name="Li C."/>
            <person name="Ma Q."/>
            <person name="Ju M."/>
            <person name="Zhao R."/>
            <person name="Li G."/>
            <person name="Mu C."/>
            <person name="Tian Q."/>
            <person name="Mei H."/>
            <person name="Zhang T."/>
            <person name="Gao T."/>
            <person name="Zhang H."/>
        </authorList>
    </citation>
    <scope>NUCLEOTIDE SEQUENCE</scope>
    <source>
        <strain evidence="1">KEN8</strain>
    </source>
</reference>
<dbReference type="Gene3D" id="3.30.420.10">
    <property type="entry name" value="Ribonuclease H-like superfamily/Ribonuclease H"/>
    <property type="match status" value="1"/>
</dbReference>
<dbReference type="InterPro" id="IPR036397">
    <property type="entry name" value="RNaseH_sf"/>
</dbReference>
<dbReference type="GO" id="GO:0003676">
    <property type="term" value="F:nucleic acid binding"/>
    <property type="evidence" value="ECO:0007669"/>
    <property type="project" value="InterPro"/>
</dbReference>
<dbReference type="SUPFAM" id="SSF53098">
    <property type="entry name" value="Ribonuclease H-like"/>
    <property type="match status" value="1"/>
</dbReference>
<accession>A0AAW2RUG0</accession>